<dbReference type="EMBL" id="CP001965">
    <property type="protein sequence ID" value="ADE13098.1"/>
    <property type="molecule type" value="Genomic_DNA"/>
</dbReference>
<protein>
    <recommendedName>
        <fullName evidence="4">AlgX/AlgJ SGNH hydrolase-like domain-containing protein</fullName>
    </recommendedName>
</protein>
<reference evidence="2 3" key="1">
    <citation type="submission" date="2010-03" db="EMBL/GenBank/DDBJ databases">
        <title>Complete sequence of Sideroxydans lithotrophicus ES-1.</title>
        <authorList>
            <consortium name="US DOE Joint Genome Institute"/>
            <person name="Lucas S."/>
            <person name="Copeland A."/>
            <person name="Lapidus A."/>
            <person name="Cheng J.-F."/>
            <person name="Bruce D."/>
            <person name="Goodwin L."/>
            <person name="Pitluck S."/>
            <person name="Munk A.C."/>
            <person name="Detter J.C."/>
            <person name="Han C."/>
            <person name="Tapia R."/>
            <person name="Larimer F."/>
            <person name="Land M."/>
            <person name="Hauser L."/>
            <person name="Kyrpides N."/>
            <person name="Ivanova N."/>
            <person name="Emerson D."/>
            <person name="Woyke T."/>
        </authorList>
    </citation>
    <scope>NUCLEOTIDE SEQUENCE [LARGE SCALE GENOMIC DNA]</scope>
    <source>
        <strain evidence="2 3">ES-1</strain>
    </source>
</reference>
<keyword evidence="3" id="KW-1185">Reference proteome</keyword>
<evidence type="ECO:0000256" key="1">
    <source>
        <dbReference type="SAM" id="Phobius"/>
    </source>
</evidence>
<name>D5CQ77_SIDLE</name>
<evidence type="ECO:0000313" key="3">
    <source>
        <dbReference type="Proteomes" id="UP000001625"/>
    </source>
</evidence>
<feature type="transmembrane region" description="Helical" evidence="1">
    <location>
        <begin position="7"/>
        <end position="26"/>
    </location>
</feature>
<evidence type="ECO:0008006" key="4">
    <source>
        <dbReference type="Google" id="ProtNLM"/>
    </source>
</evidence>
<dbReference type="Proteomes" id="UP000001625">
    <property type="component" value="Chromosome"/>
</dbReference>
<keyword evidence="1" id="KW-0812">Transmembrane</keyword>
<dbReference type="OrthoDB" id="7064412at2"/>
<keyword evidence="1" id="KW-1133">Transmembrane helix</keyword>
<evidence type="ECO:0000313" key="2">
    <source>
        <dbReference type="EMBL" id="ADE13098.1"/>
    </source>
</evidence>
<proteinExistence type="predicted"/>
<gene>
    <name evidence="2" type="ordered locus">Slit_2873</name>
</gene>
<dbReference type="AlphaFoldDB" id="D5CQ77"/>
<keyword evidence="1" id="KW-0472">Membrane</keyword>
<dbReference type="eggNOG" id="COG2755">
    <property type="taxonomic scope" value="Bacteria"/>
</dbReference>
<sequence length="336" mass="38340">MRHAKYFSIFVFIAVMGYGAVAFYFLPLATFQGELTRMGLVPETLFGWTKPQPSIDPKWMQQSSMKEADVLVIGDSFSDGRVWQTVLTQHGLKARTESWDSMRGVCADFMPWLRAQGFAGKYVVLESIERNLVDDLSKSVTCQEMQYHPNRMTDAPRFPPPVSFNVNQGNYAGKLSTGIETWLNVLKYERLSRSPDFKTWLLPNDVKMARIPNGCELFSHARCNDALFLSYDKPGEIGEGVLADIEKLNARLSGVKAIWVFVPNKSTAYLYPDKQFWNKAEQRFRAPNLLRMTQQAIQNKTVDLYLGNNTHFSTTGYLLMGTEIFKSIQQERPPSR</sequence>
<accession>D5CQ77</accession>
<dbReference type="STRING" id="580332.Slit_2873"/>
<dbReference type="HOGENOM" id="CLU_818724_0_0_4"/>
<dbReference type="SUPFAM" id="SSF52266">
    <property type="entry name" value="SGNH hydrolase"/>
    <property type="match status" value="1"/>
</dbReference>
<dbReference type="RefSeq" id="WP_013030994.1">
    <property type="nucleotide sequence ID" value="NC_013959.1"/>
</dbReference>
<dbReference type="KEGG" id="slt:Slit_2873"/>
<organism evidence="2 3">
    <name type="scientific">Sideroxydans lithotrophicus (strain ES-1)</name>
    <dbReference type="NCBI Taxonomy" id="580332"/>
    <lineage>
        <taxon>Bacteria</taxon>
        <taxon>Pseudomonadati</taxon>
        <taxon>Pseudomonadota</taxon>
        <taxon>Betaproteobacteria</taxon>
        <taxon>Nitrosomonadales</taxon>
        <taxon>Gallionellaceae</taxon>
        <taxon>Sideroxydans</taxon>
    </lineage>
</organism>